<evidence type="ECO:0000313" key="2">
    <source>
        <dbReference type="EMBL" id="MFC4562322.1"/>
    </source>
</evidence>
<accession>A0ABV9DUF2</accession>
<sequence>MYRIDAAEIRPPTPDRRRHLVHDVTHHLLAPFDGAEPALVLRTHPVDEVETRASNGANDAVMSTPATGPSAPASSYASSRPSRN</sequence>
<name>A0ABV9DUF2_9ACTN</name>
<feature type="compositionally biased region" description="Low complexity" evidence="1">
    <location>
        <begin position="63"/>
        <end position="84"/>
    </location>
</feature>
<feature type="region of interest" description="Disordered" evidence="1">
    <location>
        <begin position="50"/>
        <end position="84"/>
    </location>
</feature>
<comment type="caution">
    <text evidence="2">The sequence shown here is derived from an EMBL/GenBank/DDBJ whole genome shotgun (WGS) entry which is preliminary data.</text>
</comment>
<proteinExistence type="predicted"/>
<keyword evidence="3" id="KW-1185">Reference proteome</keyword>
<dbReference type="EMBL" id="JBHSFQ010000007">
    <property type="protein sequence ID" value="MFC4562322.1"/>
    <property type="molecule type" value="Genomic_DNA"/>
</dbReference>
<evidence type="ECO:0000313" key="3">
    <source>
        <dbReference type="Proteomes" id="UP001595923"/>
    </source>
</evidence>
<dbReference type="Proteomes" id="UP001595923">
    <property type="component" value="Unassembled WGS sequence"/>
</dbReference>
<protein>
    <submittedName>
        <fullName evidence="2">Uncharacterized protein</fullName>
    </submittedName>
</protein>
<organism evidence="2 3">
    <name type="scientific">Nocardiopsis mangrovi</name>
    <dbReference type="NCBI Taxonomy" id="1179818"/>
    <lineage>
        <taxon>Bacteria</taxon>
        <taxon>Bacillati</taxon>
        <taxon>Actinomycetota</taxon>
        <taxon>Actinomycetes</taxon>
        <taxon>Streptosporangiales</taxon>
        <taxon>Nocardiopsidaceae</taxon>
        <taxon>Nocardiopsis</taxon>
    </lineage>
</organism>
<gene>
    <name evidence="2" type="ORF">ACFO4E_10690</name>
</gene>
<reference evidence="3" key="1">
    <citation type="journal article" date="2019" name="Int. J. Syst. Evol. Microbiol.">
        <title>The Global Catalogue of Microorganisms (GCM) 10K type strain sequencing project: providing services to taxonomists for standard genome sequencing and annotation.</title>
        <authorList>
            <consortium name="The Broad Institute Genomics Platform"/>
            <consortium name="The Broad Institute Genome Sequencing Center for Infectious Disease"/>
            <person name="Wu L."/>
            <person name="Ma J."/>
        </authorList>
    </citation>
    <scope>NUCLEOTIDE SEQUENCE [LARGE SCALE GENOMIC DNA]</scope>
    <source>
        <strain evidence="3">XZYJ18</strain>
    </source>
</reference>
<evidence type="ECO:0000256" key="1">
    <source>
        <dbReference type="SAM" id="MobiDB-lite"/>
    </source>
</evidence>
<dbReference type="RefSeq" id="WP_378573429.1">
    <property type="nucleotide sequence ID" value="NZ_JBHSFQ010000007.1"/>
</dbReference>